<protein>
    <recommendedName>
        <fullName evidence="2 7">Glutamate racemase</fullName>
        <ecNumber evidence="2 7">5.1.1.3</ecNumber>
    </recommendedName>
</protein>
<dbReference type="InterPro" id="IPR015942">
    <property type="entry name" value="Asp/Glu/hydantoin_racemase"/>
</dbReference>
<dbReference type="PROSITE" id="PS00923">
    <property type="entry name" value="ASP_GLU_RACEMASE_1"/>
    <property type="match status" value="1"/>
</dbReference>
<feature type="binding site" evidence="7">
    <location>
        <begin position="74"/>
        <end position="75"/>
    </location>
    <ligand>
        <name>substrate</name>
    </ligand>
</feature>
<gene>
    <name evidence="7 8" type="primary">murI</name>
    <name evidence="8" type="ORF">Tbon_00900</name>
</gene>
<dbReference type="EC" id="5.1.1.3" evidence="2 7"/>
<feature type="binding site" evidence="7">
    <location>
        <begin position="185"/>
        <end position="186"/>
    </location>
    <ligand>
        <name>substrate</name>
    </ligand>
</feature>
<evidence type="ECO:0000256" key="3">
    <source>
        <dbReference type="ARBA" id="ARBA00022960"/>
    </source>
</evidence>
<dbReference type="PANTHER" id="PTHR21198">
    <property type="entry name" value="GLUTAMATE RACEMASE"/>
    <property type="match status" value="1"/>
</dbReference>
<comment type="function">
    <text evidence="7">Provides the (R)-glutamate required for cell wall biosynthesis.</text>
</comment>
<feature type="binding site" evidence="7">
    <location>
        <begin position="10"/>
        <end position="11"/>
    </location>
    <ligand>
        <name>substrate</name>
    </ligand>
</feature>
<keyword evidence="6 7" id="KW-0961">Cell wall biogenesis/degradation</keyword>
<keyword evidence="5 7" id="KW-0413">Isomerase</keyword>
<dbReference type="InterPro" id="IPR001920">
    <property type="entry name" value="Asp/Glu_race"/>
</dbReference>
<reference evidence="8 9" key="2">
    <citation type="submission" date="2019-10" db="EMBL/GenBank/DDBJ databases">
        <title>Thermopilla bonchosmolovskayae gen. nov., sp. nov., a moderately thermophilic Chloroflexi bacterium from a Chukotka hot spring (Arctic, Russia), representing a novel classis Thermopillaia, which include previously uncultivated lineage OLB14.</title>
        <authorList>
            <person name="Kochetkova T.V."/>
            <person name="Zayulina K.S."/>
            <person name="Zhigarkov V.S."/>
            <person name="Minaev N.V."/>
            <person name="Novikov A."/>
            <person name="Toshchakov S.V."/>
            <person name="Elcheninov A.G."/>
            <person name="Kublanov I.V."/>
        </authorList>
    </citation>
    <scope>NUCLEOTIDE SEQUENCE [LARGE SCALE GENOMIC DNA]</scope>
    <source>
        <strain evidence="8 9">3753O</strain>
    </source>
</reference>
<feature type="binding site" evidence="7">
    <location>
        <begin position="42"/>
        <end position="43"/>
    </location>
    <ligand>
        <name>substrate</name>
    </ligand>
</feature>
<comment type="pathway">
    <text evidence="7">Cell wall biogenesis; peptidoglycan biosynthesis.</text>
</comment>
<dbReference type="NCBIfam" id="TIGR00067">
    <property type="entry name" value="glut_race"/>
    <property type="match status" value="1"/>
</dbReference>
<name>A0ABX6BY93_9CHLR</name>
<dbReference type="InterPro" id="IPR018187">
    <property type="entry name" value="Asp/Glu_racemase_AS_1"/>
</dbReference>
<keyword evidence="9" id="KW-1185">Reference proteome</keyword>
<proteinExistence type="inferred from homology"/>
<dbReference type="Gene3D" id="3.40.50.1860">
    <property type="match status" value="2"/>
</dbReference>
<evidence type="ECO:0000313" key="9">
    <source>
        <dbReference type="Proteomes" id="UP000326331"/>
    </source>
</evidence>
<evidence type="ECO:0000256" key="7">
    <source>
        <dbReference type="HAMAP-Rule" id="MF_00258"/>
    </source>
</evidence>
<dbReference type="Proteomes" id="UP000326331">
    <property type="component" value="Chromosome"/>
</dbReference>
<evidence type="ECO:0000256" key="6">
    <source>
        <dbReference type="ARBA" id="ARBA00023316"/>
    </source>
</evidence>
<comment type="similarity">
    <text evidence="7">Belongs to the aspartate/glutamate racemases family.</text>
</comment>
<evidence type="ECO:0000256" key="1">
    <source>
        <dbReference type="ARBA" id="ARBA00001602"/>
    </source>
</evidence>
<dbReference type="GO" id="GO:0008881">
    <property type="term" value="F:glutamate racemase activity"/>
    <property type="evidence" value="ECO:0007669"/>
    <property type="project" value="UniProtKB-EC"/>
</dbReference>
<dbReference type="Pfam" id="PF01177">
    <property type="entry name" value="Asp_Glu_race"/>
    <property type="match status" value="1"/>
</dbReference>
<keyword evidence="3 7" id="KW-0133">Cell shape</keyword>
<dbReference type="HAMAP" id="MF_00258">
    <property type="entry name" value="Glu_racemase"/>
    <property type="match status" value="1"/>
</dbReference>
<evidence type="ECO:0000313" key="8">
    <source>
        <dbReference type="EMBL" id="QFG01922.1"/>
    </source>
</evidence>
<evidence type="ECO:0000256" key="4">
    <source>
        <dbReference type="ARBA" id="ARBA00022984"/>
    </source>
</evidence>
<dbReference type="PANTHER" id="PTHR21198:SF2">
    <property type="entry name" value="GLUTAMATE RACEMASE"/>
    <property type="match status" value="1"/>
</dbReference>
<dbReference type="EMBL" id="CP042829">
    <property type="protein sequence ID" value="QFG01922.1"/>
    <property type="molecule type" value="Genomic_DNA"/>
</dbReference>
<evidence type="ECO:0000256" key="5">
    <source>
        <dbReference type="ARBA" id="ARBA00023235"/>
    </source>
</evidence>
<dbReference type="InterPro" id="IPR004391">
    <property type="entry name" value="Glu_race"/>
</dbReference>
<accession>A0ABX6BY93</accession>
<evidence type="ECO:0000256" key="2">
    <source>
        <dbReference type="ARBA" id="ARBA00013090"/>
    </source>
</evidence>
<reference evidence="8 9" key="1">
    <citation type="submission" date="2019-08" db="EMBL/GenBank/DDBJ databases">
        <authorList>
            <person name="Toschakov S.V."/>
        </authorList>
    </citation>
    <scope>NUCLEOTIDE SEQUENCE [LARGE SCALE GENOMIC DNA]</scope>
    <source>
        <strain evidence="8 9">3753O</strain>
    </source>
</reference>
<comment type="catalytic activity">
    <reaction evidence="1 7">
        <text>L-glutamate = D-glutamate</text>
        <dbReference type="Rhea" id="RHEA:12813"/>
        <dbReference type="ChEBI" id="CHEBI:29985"/>
        <dbReference type="ChEBI" id="CHEBI:29986"/>
        <dbReference type="EC" id="5.1.1.3"/>
    </reaction>
</comment>
<feature type="active site" description="Proton donor/acceptor" evidence="7">
    <location>
        <position position="184"/>
    </location>
</feature>
<dbReference type="RefSeq" id="WP_158065864.1">
    <property type="nucleotide sequence ID" value="NZ_CP042829.1"/>
</dbReference>
<keyword evidence="4 7" id="KW-0573">Peptidoglycan synthesis</keyword>
<dbReference type="SUPFAM" id="SSF53681">
    <property type="entry name" value="Aspartate/glutamate racemase"/>
    <property type="match status" value="2"/>
</dbReference>
<organism evidence="8 9">
    <name type="scientific">Tepidiforma bonchosmolovskayae</name>
    <dbReference type="NCBI Taxonomy" id="2601677"/>
    <lineage>
        <taxon>Bacteria</taxon>
        <taxon>Bacillati</taxon>
        <taxon>Chloroflexota</taxon>
        <taxon>Tepidiformia</taxon>
        <taxon>Tepidiformales</taxon>
        <taxon>Tepidiformaceae</taxon>
        <taxon>Tepidiforma</taxon>
    </lineage>
</organism>
<feature type="active site" description="Proton donor/acceptor" evidence="7">
    <location>
        <position position="73"/>
    </location>
</feature>
<sequence>MDARPVGMFDSGVGGLAVLRAFRELAPAERVLYFADTAWFPYGPRPAAEVRKRAFAITHRLLESDVKLVVVACNTASAAALADLREAFPGVPFVGMVPGVKPAAQQSRSRRVVVLATPGTLDGDLLQRVVEEFGRGTQVVRVAGHGLAEAVEAGEVSSPAVRARLRELLGPEVARGADTVVLGCTHYAFLGPVIAAEFPGIATVDTSVPVARRAVDLLREMDALSPGPGGIDLIVSQDPEEFRRRMGQLGFSAAREEAAT</sequence>